<evidence type="ECO:0000313" key="1">
    <source>
        <dbReference type="EMBL" id="MBX39004.1"/>
    </source>
</evidence>
<dbReference type="EMBL" id="GGEC01058520">
    <property type="protein sequence ID" value="MBX39004.1"/>
    <property type="molecule type" value="Transcribed_RNA"/>
</dbReference>
<accession>A0A2P2N943</accession>
<sequence length="18" mass="2282">MSMRVMALLILWIRFTWN</sequence>
<name>A0A2P2N943_RHIMU</name>
<protein>
    <submittedName>
        <fullName evidence="1">Uncharacterized protein</fullName>
    </submittedName>
</protein>
<proteinExistence type="predicted"/>
<organism evidence="1">
    <name type="scientific">Rhizophora mucronata</name>
    <name type="common">Asiatic mangrove</name>
    <dbReference type="NCBI Taxonomy" id="61149"/>
    <lineage>
        <taxon>Eukaryota</taxon>
        <taxon>Viridiplantae</taxon>
        <taxon>Streptophyta</taxon>
        <taxon>Embryophyta</taxon>
        <taxon>Tracheophyta</taxon>
        <taxon>Spermatophyta</taxon>
        <taxon>Magnoliopsida</taxon>
        <taxon>eudicotyledons</taxon>
        <taxon>Gunneridae</taxon>
        <taxon>Pentapetalae</taxon>
        <taxon>rosids</taxon>
        <taxon>fabids</taxon>
        <taxon>Malpighiales</taxon>
        <taxon>Rhizophoraceae</taxon>
        <taxon>Rhizophora</taxon>
    </lineage>
</organism>
<reference evidence="1" key="1">
    <citation type="submission" date="2018-02" db="EMBL/GenBank/DDBJ databases">
        <title>Rhizophora mucronata_Transcriptome.</title>
        <authorList>
            <person name="Meera S.P."/>
            <person name="Sreeshan A."/>
            <person name="Augustine A."/>
        </authorList>
    </citation>
    <scope>NUCLEOTIDE SEQUENCE</scope>
    <source>
        <tissue evidence="1">Leaf</tissue>
    </source>
</reference>
<dbReference type="AlphaFoldDB" id="A0A2P2N943"/>